<keyword evidence="3" id="KW-1185">Reference proteome</keyword>
<evidence type="ECO:0000313" key="3">
    <source>
        <dbReference type="Proteomes" id="UP000281406"/>
    </source>
</evidence>
<protein>
    <submittedName>
        <fullName evidence="2">Uncharacterized protein</fullName>
    </submittedName>
</protein>
<dbReference type="AlphaFoldDB" id="A0A3N0YUW6"/>
<dbReference type="Proteomes" id="UP000281406">
    <property type="component" value="Unassembled WGS sequence"/>
</dbReference>
<dbReference type="EMBL" id="RJVU01026577">
    <property type="protein sequence ID" value="ROL49488.1"/>
    <property type="molecule type" value="Genomic_DNA"/>
</dbReference>
<feature type="compositionally biased region" description="Basic and acidic residues" evidence="1">
    <location>
        <begin position="84"/>
        <end position="95"/>
    </location>
</feature>
<comment type="caution">
    <text evidence="2">The sequence shown here is derived from an EMBL/GenBank/DDBJ whole genome shotgun (WGS) entry which is preliminary data.</text>
</comment>
<feature type="compositionally biased region" description="Pro residues" evidence="1">
    <location>
        <begin position="116"/>
        <end position="133"/>
    </location>
</feature>
<feature type="compositionally biased region" description="Low complexity" evidence="1">
    <location>
        <begin position="134"/>
        <end position="145"/>
    </location>
</feature>
<gene>
    <name evidence="2" type="ORF">DPX16_15814</name>
</gene>
<evidence type="ECO:0000256" key="1">
    <source>
        <dbReference type="SAM" id="MobiDB-lite"/>
    </source>
</evidence>
<dbReference type="OrthoDB" id="8964191at2759"/>
<evidence type="ECO:0000313" key="2">
    <source>
        <dbReference type="EMBL" id="ROL49488.1"/>
    </source>
</evidence>
<proteinExistence type="predicted"/>
<name>A0A3N0YUW6_ANAGA</name>
<feature type="region of interest" description="Disordered" evidence="1">
    <location>
        <begin position="84"/>
        <end position="145"/>
    </location>
</feature>
<sequence>MDLAAVQILLLSQGDLSLEAHTQRYLDLVPFVHYDDTSLCVFFRAGLNAETRAHLPRDGPRGTFQEYVKWVLVHSGSPFTIVESEEKTNMPERRSKMAATPEPSPKIATTSSLIPRWPPLLNPQPGWPPPLSPQPRWSPRLNPKP</sequence>
<accession>A0A3N0YUW6</accession>
<reference evidence="2 3" key="1">
    <citation type="submission" date="2018-10" db="EMBL/GenBank/DDBJ databases">
        <title>Genome assembly for a Yunnan-Guizhou Plateau 3E fish, Anabarilius grahami (Regan), and its evolutionary and genetic applications.</title>
        <authorList>
            <person name="Jiang W."/>
        </authorList>
    </citation>
    <scope>NUCLEOTIDE SEQUENCE [LARGE SCALE GENOMIC DNA]</scope>
    <source>
        <strain evidence="2">AG-KIZ</strain>
        <tissue evidence="2">Muscle</tissue>
    </source>
</reference>
<organism evidence="2 3">
    <name type="scientific">Anabarilius grahami</name>
    <name type="common">Kanglang fish</name>
    <name type="synonym">Barilius grahami</name>
    <dbReference type="NCBI Taxonomy" id="495550"/>
    <lineage>
        <taxon>Eukaryota</taxon>
        <taxon>Metazoa</taxon>
        <taxon>Chordata</taxon>
        <taxon>Craniata</taxon>
        <taxon>Vertebrata</taxon>
        <taxon>Euteleostomi</taxon>
        <taxon>Actinopterygii</taxon>
        <taxon>Neopterygii</taxon>
        <taxon>Teleostei</taxon>
        <taxon>Ostariophysi</taxon>
        <taxon>Cypriniformes</taxon>
        <taxon>Xenocyprididae</taxon>
        <taxon>Xenocypridinae</taxon>
        <taxon>Xenocypridinae incertae sedis</taxon>
        <taxon>Anabarilius</taxon>
    </lineage>
</organism>